<dbReference type="PANTHER" id="PTHR34547:SF1">
    <property type="entry name" value="YACP-LIKE NYN DOMAIN PROTEIN"/>
    <property type="match status" value="1"/>
</dbReference>
<dbReference type="Proteomes" id="UP000190140">
    <property type="component" value="Unassembled WGS sequence"/>
</dbReference>
<evidence type="ECO:0000313" key="2">
    <source>
        <dbReference type="Proteomes" id="UP000190140"/>
    </source>
</evidence>
<dbReference type="STRING" id="29349.CLOTH_18780"/>
<comment type="caution">
    <text evidence="1">The sequence shown here is derived from an EMBL/GenBank/DDBJ whole genome shotgun (WGS) entry which is preliminary data.</text>
</comment>
<name>A0A1V4I4M6_9FIRM</name>
<reference evidence="1 2" key="1">
    <citation type="submission" date="2017-03" db="EMBL/GenBank/DDBJ databases">
        <title>Genome sequence of Clostridium thermoalcaliphilum DSM 7309.</title>
        <authorList>
            <person name="Poehlein A."/>
            <person name="Daniel R."/>
        </authorList>
    </citation>
    <scope>NUCLEOTIDE SEQUENCE [LARGE SCALE GENOMIC DNA]</scope>
    <source>
        <strain evidence="1 2">DSM 7309</strain>
    </source>
</reference>
<dbReference type="EMBL" id="MZGW01000010">
    <property type="protein sequence ID" value="OPJ54913.1"/>
    <property type="molecule type" value="Genomic_DNA"/>
</dbReference>
<dbReference type="Pfam" id="PF05991">
    <property type="entry name" value="NYN_YacP"/>
    <property type="match status" value="1"/>
</dbReference>
<dbReference type="PANTHER" id="PTHR34547">
    <property type="entry name" value="YACP-LIKE NYN DOMAIN PROTEIN"/>
    <property type="match status" value="1"/>
</dbReference>
<gene>
    <name evidence="1" type="ORF">CLOTH_18780</name>
</gene>
<dbReference type="CDD" id="cd10912">
    <property type="entry name" value="PIN_YacP-like"/>
    <property type="match status" value="1"/>
</dbReference>
<dbReference type="RefSeq" id="WP_079413398.1">
    <property type="nucleotide sequence ID" value="NZ_MZGW01000010.1"/>
</dbReference>
<keyword evidence="2" id="KW-1185">Reference proteome</keyword>
<organism evidence="1 2">
    <name type="scientific">Alkalithermobacter paradoxus</name>
    <dbReference type="NCBI Taxonomy" id="29349"/>
    <lineage>
        <taxon>Bacteria</taxon>
        <taxon>Bacillati</taxon>
        <taxon>Bacillota</taxon>
        <taxon>Clostridia</taxon>
        <taxon>Peptostreptococcales</taxon>
        <taxon>Tepidibacteraceae</taxon>
        <taxon>Alkalithermobacter</taxon>
    </lineage>
</organism>
<accession>A0A1V4I4M6</accession>
<proteinExistence type="predicted"/>
<sequence>MNKKQYLIVDGYNVINAWEDLKNMSIENLEMARDKLIDIMTEYGSFKGYIVIVVFDAYLVKGIRINDKKIKDRGIKVVYTKENETADTYIEKLINDIGKKHIIKVATSDWAQQQIVLGSGATRLSARELKLEVDIAKKKIAKKVEESKIQKNTLDSILDQSTLSKLEKIRRNH</sequence>
<protein>
    <submittedName>
        <fullName evidence="1">YacP-like NYN domain protein</fullName>
    </submittedName>
</protein>
<dbReference type="InterPro" id="IPR010298">
    <property type="entry name" value="YacP-like"/>
</dbReference>
<evidence type="ECO:0000313" key="1">
    <source>
        <dbReference type="EMBL" id="OPJ54913.1"/>
    </source>
</evidence>
<dbReference type="AlphaFoldDB" id="A0A1V4I4M6"/>
<dbReference type="OrthoDB" id="9792160at2"/>